<reference evidence="1 2" key="1">
    <citation type="journal article" date="2017" name="Gigascience">
        <title>Genome sequence of the small brown planthopper, Laodelphax striatellus.</title>
        <authorList>
            <person name="Zhu J."/>
            <person name="Jiang F."/>
            <person name="Wang X."/>
            <person name="Yang P."/>
            <person name="Bao Y."/>
            <person name="Zhao W."/>
            <person name="Wang W."/>
            <person name="Lu H."/>
            <person name="Wang Q."/>
            <person name="Cui N."/>
            <person name="Li J."/>
            <person name="Chen X."/>
            <person name="Luo L."/>
            <person name="Yu J."/>
            <person name="Kang L."/>
            <person name="Cui F."/>
        </authorList>
    </citation>
    <scope>NUCLEOTIDE SEQUENCE [LARGE SCALE GENOMIC DNA]</scope>
    <source>
        <strain evidence="1">Lst14</strain>
    </source>
</reference>
<proteinExistence type="predicted"/>
<dbReference type="AlphaFoldDB" id="A0A482X5M7"/>
<dbReference type="EMBL" id="QKKF02017803">
    <property type="protein sequence ID" value="RZF40710.1"/>
    <property type="molecule type" value="Genomic_DNA"/>
</dbReference>
<evidence type="ECO:0000313" key="2">
    <source>
        <dbReference type="Proteomes" id="UP000291343"/>
    </source>
</evidence>
<dbReference type="InParanoid" id="A0A482X5M7"/>
<name>A0A482X5M7_LAOST</name>
<keyword evidence="2" id="KW-1185">Reference proteome</keyword>
<sequence>MCMSKLTGVYASLVLYVGRTRQVIYVHSSSLALSLNKTRGETCRGTGRTCKREYARVAGGKLQASKRELRSDKVGERILSARARSSRLLRESSFNKLDESRRCTYSVQ</sequence>
<protein>
    <submittedName>
        <fullName evidence="1">Uncharacterized protein</fullName>
    </submittedName>
</protein>
<organism evidence="1 2">
    <name type="scientific">Laodelphax striatellus</name>
    <name type="common">Small brown planthopper</name>
    <name type="synonym">Delphax striatella</name>
    <dbReference type="NCBI Taxonomy" id="195883"/>
    <lineage>
        <taxon>Eukaryota</taxon>
        <taxon>Metazoa</taxon>
        <taxon>Ecdysozoa</taxon>
        <taxon>Arthropoda</taxon>
        <taxon>Hexapoda</taxon>
        <taxon>Insecta</taxon>
        <taxon>Pterygota</taxon>
        <taxon>Neoptera</taxon>
        <taxon>Paraneoptera</taxon>
        <taxon>Hemiptera</taxon>
        <taxon>Auchenorrhyncha</taxon>
        <taxon>Fulgoroidea</taxon>
        <taxon>Delphacidae</taxon>
        <taxon>Criomorphinae</taxon>
        <taxon>Laodelphax</taxon>
    </lineage>
</organism>
<dbReference type="Proteomes" id="UP000291343">
    <property type="component" value="Unassembled WGS sequence"/>
</dbReference>
<comment type="caution">
    <text evidence="1">The sequence shown here is derived from an EMBL/GenBank/DDBJ whole genome shotgun (WGS) entry which is preliminary data.</text>
</comment>
<gene>
    <name evidence="1" type="ORF">LSTR_LSTR014816</name>
</gene>
<accession>A0A482X5M7</accession>
<evidence type="ECO:0000313" key="1">
    <source>
        <dbReference type="EMBL" id="RZF40710.1"/>
    </source>
</evidence>